<gene>
    <name evidence="2" type="ORF">PBLR_11440</name>
</gene>
<keyword evidence="1" id="KW-0812">Transmembrane</keyword>
<dbReference type="EMBL" id="LS992241">
    <property type="protein sequence ID" value="SYX83018.1"/>
    <property type="molecule type" value="Genomic_DNA"/>
</dbReference>
<evidence type="ECO:0000313" key="2">
    <source>
        <dbReference type="EMBL" id="SYX83018.1"/>
    </source>
</evidence>
<keyword evidence="1" id="KW-1133">Transmembrane helix</keyword>
<organism evidence="2 3">
    <name type="scientific">Paenibacillus alvei</name>
    <name type="common">Bacillus alvei</name>
    <dbReference type="NCBI Taxonomy" id="44250"/>
    <lineage>
        <taxon>Bacteria</taxon>
        <taxon>Bacillati</taxon>
        <taxon>Bacillota</taxon>
        <taxon>Bacilli</taxon>
        <taxon>Bacillales</taxon>
        <taxon>Paenibacillaceae</taxon>
        <taxon>Paenibacillus</taxon>
    </lineage>
</organism>
<evidence type="ECO:0000256" key="1">
    <source>
        <dbReference type="SAM" id="Phobius"/>
    </source>
</evidence>
<dbReference type="Proteomes" id="UP000304148">
    <property type="component" value="Chromosome"/>
</dbReference>
<keyword evidence="1" id="KW-0472">Membrane</keyword>
<feature type="transmembrane region" description="Helical" evidence="1">
    <location>
        <begin position="130"/>
        <end position="148"/>
    </location>
</feature>
<proteinExistence type="predicted"/>
<evidence type="ECO:0000313" key="3">
    <source>
        <dbReference type="Proteomes" id="UP000304148"/>
    </source>
</evidence>
<feature type="transmembrane region" description="Helical" evidence="1">
    <location>
        <begin position="34"/>
        <end position="54"/>
    </location>
</feature>
<dbReference type="InterPro" id="IPR020348">
    <property type="entry name" value="Uncharacterised_YvaD"/>
</dbReference>
<name>A0A383R7U9_PAEAL</name>
<sequence>MGNMENKMFLMFSVPVSLLQFQGESRMGKTLKGLMLFTDIGFIVYWTITFMGWIPKEYLYQDYSNELLVAWNMSFIPLDLFISVTGFLSIYYYHNKKPAWSALCFTSLLLTSCSGLQAIAFWIIRQDFDMMWWTPNLFLLIYPLFFLAKVMKRERNSYA</sequence>
<feature type="transmembrane region" description="Helical" evidence="1">
    <location>
        <begin position="100"/>
        <end position="124"/>
    </location>
</feature>
<reference evidence="3" key="1">
    <citation type="submission" date="2018-08" db="EMBL/GenBank/DDBJ databases">
        <authorList>
            <person name="Chevrot R."/>
        </authorList>
    </citation>
    <scope>NUCLEOTIDE SEQUENCE [LARGE SCALE GENOMIC DNA]</scope>
</reference>
<dbReference type="Pfam" id="PF17314">
    <property type="entry name" value="DUF5360"/>
    <property type="match status" value="1"/>
</dbReference>
<feature type="transmembrane region" description="Helical" evidence="1">
    <location>
        <begin position="74"/>
        <end position="93"/>
    </location>
</feature>
<protein>
    <submittedName>
        <fullName evidence="2">Membrane protein</fullName>
    </submittedName>
</protein>
<dbReference type="AlphaFoldDB" id="A0A383R7U9"/>
<accession>A0A383R7U9</accession>